<name>A0A9D1S7B1_9FIRM</name>
<sequence length="79" mass="8331">MLSEETAKTMLSAKQTAAGIISDARMKAESEHDQILEKAQSAVAGMVAAATGKIVLQASTAESYEQFLTAVERGGEDEQ</sequence>
<dbReference type="AlphaFoldDB" id="A0A9D1S7B1"/>
<gene>
    <name evidence="1" type="ORF">IAB04_07405</name>
</gene>
<evidence type="ECO:0000313" key="2">
    <source>
        <dbReference type="Proteomes" id="UP000824111"/>
    </source>
</evidence>
<protein>
    <submittedName>
        <fullName evidence="1">Uncharacterized protein</fullName>
    </submittedName>
</protein>
<evidence type="ECO:0000313" key="1">
    <source>
        <dbReference type="EMBL" id="HIU49177.1"/>
    </source>
</evidence>
<dbReference type="EMBL" id="DVND01000188">
    <property type="protein sequence ID" value="HIU49177.1"/>
    <property type="molecule type" value="Genomic_DNA"/>
</dbReference>
<accession>A0A9D1S7B1</accession>
<reference evidence="1" key="2">
    <citation type="journal article" date="2021" name="PeerJ">
        <title>Extensive microbial diversity within the chicken gut microbiome revealed by metagenomics and culture.</title>
        <authorList>
            <person name="Gilroy R."/>
            <person name="Ravi A."/>
            <person name="Getino M."/>
            <person name="Pursley I."/>
            <person name="Horton D.L."/>
            <person name="Alikhan N.F."/>
            <person name="Baker D."/>
            <person name="Gharbi K."/>
            <person name="Hall N."/>
            <person name="Watson M."/>
            <person name="Adriaenssens E.M."/>
            <person name="Foster-Nyarko E."/>
            <person name="Jarju S."/>
            <person name="Secka A."/>
            <person name="Antonio M."/>
            <person name="Oren A."/>
            <person name="Chaudhuri R.R."/>
            <person name="La Ragione R."/>
            <person name="Hildebrand F."/>
            <person name="Pallen M.J."/>
        </authorList>
    </citation>
    <scope>NUCLEOTIDE SEQUENCE</scope>
    <source>
        <strain evidence="1">ChiSjej4B22-9803</strain>
    </source>
</reference>
<organism evidence="1 2">
    <name type="scientific">Candidatus Avimonoglobus intestinipullorum</name>
    <dbReference type="NCBI Taxonomy" id="2840699"/>
    <lineage>
        <taxon>Bacteria</taxon>
        <taxon>Bacillati</taxon>
        <taxon>Bacillota</taxon>
        <taxon>Clostridia</taxon>
        <taxon>Eubacteriales</taxon>
        <taxon>Candidatus Avimonoglobus</taxon>
    </lineage>
</organism>
<reference evidence="1" key="1">
    <citation type="submission" date="2020-10" db="EMBL/GenBank/DDBJ databases">
        <authorList>
            <person name="Gilroy R."/>
        </authorList>
    </citation>
    <scope>NUCLEOTIDE SEQUENCE</scope>
    <source>
        <strain evidence="1">ChiSjej4B22-9803</strain>
    </source>
</reference>
<proteinExistence type="predicted"/>
<comment type="caution">
    <text evidence="1">The sequence shown here is derived from an EMBL/GenBank/DDBJ whole genome shotgun (WGS) entry which is preliminary data.</text>
</comment>
<dbReference type="Proteomes" id="UP000824111">
    <property type="component" value="Unassembled WGS sequence"/>
</dbReference>